<evidence type="ECO:0000256" key="1">
    <source>
        <dbReference type="SAM" id="MobiDB-lite"/>
    </source>
</evidence>
<comment type="caution">
    <text evidence="2">The sequence shown here is derived from an EMBL/GenBank/DDBJ whole genome shotgun (WGS) entry which is preliminary data.</text>
</comment>
<organism evidence="2 3">
    <name type="scientific">Venturia nashicola</name>
    <dbReference type="NCBI Taxonomy" id="86259"/>
    <lineage>
        <taxon>Eukaryota</taxon>
        <taxon>Fungi</taxon>
        <taxon>Dikarya</taxon>
        <taxon>Ascomycota</taxon>
        <taxon>Pezizomycotina</taxon>
        <taxon>Dothideomycetes</taxon>
        <taxon>Pleosporomycetidae</taxon>
        <taxon>Venturiales</taxon>
        <taxon>Venturiaceae</taxon>
        <taxon>Venturia</taxon>
    </lineage>
</organism>
<dbReference type="AlphaFoldDB" id="A0A4Z1NUZ1"/>
<proteinExistence type="predicted"/>
<evidence type="ECO:0000313" key="3">
    <source>
        <dbReference type="Proteomes" id="UP000298493"/>
    </source>
</evidence>
<sequence length="73" mass="8677">MKPESVAGIGHIRFPRNSIKQWYLLHFAPRHERRKKGFQFRSESEQTPDPEQKIKPDPDEQKNKFEVDATETI</sequence>
<dbReference type="EMBL" id="SNSC02000013">
    <property type="protein sequence ID" value="TID18784.1"/>
    <property type="molecule type" value="Genomic_DNA"/>
</dbReference>
<evidence type="ECO:0000313" key="2">
    <source>
        <dbReference type="EMBL" id="TID18784.1"/>
    </source>
</evidence>
<name>A0A4Z1NUZ1_9PEZI</name>
<dbReference type="Proteomes" id="UP000298493">
    <property type="component" value="Unassembled WGS sequence"/>
</dbReference>
<keyword evidence="3" id="KW-1185">Reference proteome</keyword>
<gene>
    <name evidence="2" type="ORF">E6O75_ATG05905</name>
</gene>
<accession>A0A4Z1NUZ1</accession>
<protein>
    <submittedName>
        <fullName evidence="2">Uncharacterized protein</fullName>
    </submittedName>
</protein>
<reference evidence="2 3" key="1">
    <citation type="submission" date="2019-04" db="EMBL/GenBank/DDBJ databases">
        <title>High contiguity whole genome sequence and gene annotation resource for two Venturia nashicola isolates.</title>
        <authorList>
            <person name="Prokchorchik M."/>
            <person name="Won K."/>
            <person name="Lee Y."/>
            <person name="Choi E.D."/>
            <person name="Segonzac C."/>
            <person name="Sohn K.H."/>
        </authorList>
    </citation>
    <scope>NUCLEOTIDE SEQUENCE [LARGE SCALE GENOMIC DNA]</scope>
    <source>
        <strain evidence="2 3">PRI2</strain>
    </source>
</reference>
<feature type="compositionally biased region" description="Basic and acidic residues" evidence="1">
    <location>
        <begin position="50"/>
        <end position="67"/>
    </location>
</feature>
<feature type="region of interest" description="Disordered" evidence="1">
    <location>
        <begin position="34"/>
        <end position="73"/>
    </location>
</feature>